<dbReference type="EMBL" id="JBHSNY010000007">
    <property type="protein sequence ID" value="MFC5636396.1"/>
    <property type="molecule type" value="Genomic_DNA"/>
</dbReference>
<reference evidence="2" key="1">
    <citation type="journal article" date="2019" name="Int. J. Syst. Evol. Microbiol.">
        <title>The Global Catalogue of Microorganisms (GCM) 10K type strain sequencing project: providing services to taxonomists for standard genome sequencing and annotation.</title>
        <authorList>
            <consortium name="The Broad Institute Genomics Platform"/>
            <consortium name="The Broad Institute Genome Sequencing Center for Infectious Disease"/>
            <person name="Wu L."/>
            <person name="Ma J."/>
        </authorList>
    </citation>
    <scope>NUCLEOTIDE SEQUENCE [LARGE SCALE GENOMIC DNA]</scope>
    <source>
        <strain evidence="2">CGMCC 4.7248</strain>
    </source>
</reference>
<gene>
    <name evidence="1" type="ORF">ACFPZJ_21860</name>
</gene>
<evidence type="ECO:0000313" key="2">
    <source>
        <dbReference type="Proteomes" id="UP001596154"/>
    </source>
</evidence>
<proteinExistence type="predicted"/>
<dbReference type="Proteomes" id="UP001596154">
    <property type="component" value="Unassembled WGS sequence"/>
</dbReference>
<dbReference type="RefSeq" id="WP_381024179.1">
    <property type="nucleotide sequence ID" value="NZ_JBHSNY010000007.1"/>
</dbReference>
<keyword evidence="2" id="KW-1185">Reference proteome</keyword>
<evidence type="ECO:0000313" key="1">
    <source>
        <dbReference type="EMBL" id="MFC5636396.1"/>
    </source>
</evidence>
<name>A0ABW0US91_9ACTN</name>
<sequence>MTRRITTVAAVHGMDYENIGTNERSSAIRNGVEFFQEGEGYRRFFDGELRWGGECRGEIHLDGRVQNSELFVQGTALLYEADSEDNWDLDGSQPLQFSVPKGATVQRSAHVTNTDEDAEDYVHWDVTISNNIVE</sequence>
<comment type="caution">
    <text evidence="1">The sequence shown here is derived from an EMBL/GenBank/DDBJ whole genome shotgun (WGS) entry which is preliminary data.</text>
</comment>
<accession>A0ABW0US91</accession>
<protein>
    <submittedName>
        <fullName evidence="1">Uncharacterized protein</fullName>
    </submittedName>
</protein>
<organism evidence="1 2">
    <name type="scientific">Streptomyces bullii</name>
    <dbReference type="NCBI Taxonomy" id="349910"/>
    <lineage>
        <taxon>Bacteria</taxon>
        <taxon>Bacillati</taxon>
        <taxon>Actinomycetota</taxon>
        <taxon>Actinomycetes</taxon>
        <taxon>Kitasatosporales</taxon>
        <taxon>Streptomycetaceae</taxon>
        <taxon>Streptomyces</taxon>
    </lineage>
</organism>